<protein>
    <submittedName>
        <fullName evidence="1">Uncharacterized protein</fullName>
    </submittedName>
</protein>
<dbReference type="Proteomes" id="UP000265618">
    <property type="component" value="Unassembled WGS sequence"/>
</dbReference>
<proteinExistence type="predicted"/>
<dbReference type="AlphaFoldDB" id="A0A9K3D9K7"/>
<evidence type="ECO:0000313" key="1">
    <source>
        <dbReference type="EMBL" id="GIQ91456.1"/>
    </source>
</evidence>
<dbReference type="EMBL" id="BDIP01007744">
    <property type="protein sequence ID" value="GIQ91456.1"/>
    <property type="molecule type" value="Genomic_DNA"/>
</dbReference>
<accession>A0A9K3D9K7</accession>
<feature type="non-terminal residue" evidence="1">
    <location>
        <position position="1"/>
    </location>
</feature>
<name>A0A9K3D9K7_9EUKA</name>
<comment type="caution">
    <text evidence="1">The sequence shown here is derived from an EMBL/GenBank/DDBJ whole genome shotgun (WGS) entry which is preliminary data.</text>
</comment>
<gene>
    <name evidence="1" type="ORF">KIPB_014717</name>
</gene>
<organism evidence="1 2">
    <name type="scientific">Kipferlia bialata</name>
    <dbReference type="NCBI Taxonomy" id="797122"/>
    <lineage>
        <taxon>Eukaryota</taxon>
        <taxon>Metamonada</taxon>
        <taxon>Carpediemonas-like organisms</taxon>
        <taxon>Kipferlia</taxon>
    </lineage>
</organism>
<keyword evidence="2" id="KW-1185">Reference proteome</keyword>
<reference evidence="1 2" key="1">
    <citation type="journal article" date="2018" name="PLoS ONE">
        <title>The draft genome of Kipferlia bialata reveals reductive genome evolution in fornicate parasites.</title>
        <authorList>
            <person name="Tanifuji G."/>
            <person name="Takabayashi S."/>
            <person name="Kume K."/>
            <person name="Takagi M."/>
            <person name="Nakayama T."/>
            <person name="Kamikawa R."/>
            <person name="Inagaki Y."/>
            <person name="Hashimoto T."/>
        </authorList>
    </citation>
    <scope>NUCLEOTIDE SEQUENCE [LARGE SCALE GENOMIC DNA]</scope>
    <source>
        <strain evidence="1">NY0173</strain>
    </source>
</reference>
<sequence length="74" mass="7950">PESLSCQQRVCVALGDAAAAMASVTRVKAPRVKKDKKKGKAKGRREVPRDIVAEQVFACLRLAKALPVTQGMCL</sequence>
<evidence type="ECO:0000313" key="2">
    <source>
        <dbReference type="Proteomes" id="UP000265618"/>
    </source>
</evidence>